<dbReference type="Proteomes" id="UP000735302">
    <property type="component" value="Unassembled WGS sequence"/>
</dbReference>
<sequence length="120" mass="13144">MSAIRCPQKSTAASKFSTGTKNSTSTGKIFYVKLCAQQGCHRFHLELVSRGIVVPPTTSSDLAEKHLQMVLSALEACYHASVSSPMMRMKSHVALVPLNAGIWRSPRKWSRPVGTEDDIV</sequence>
<evidence type="ECO:0000256" key="1">
    <source>
        <dbReference type="SAM" id="MobiDB-lite"/>
    </source>
</evidence>
<feature type="compositionally biased region" description="Low complexity" evidence="1">
    <location>
        <begin position="14"/>
        <end position="23"/>
    </location>
</feature>
<gene>
    <name evidence="2" type="ORF">PoB_001140000</name>
</gene>
<dbReference type="AlphaFoldDB" id="A0AAV3YR28"/>
<comment type="caution">
    <text evidence="2">The sequence shown here is derived from an EMBL/GenBank/DDBJ whole genome shotgun (WGS) entry which is preliminary data.</text>
</comment>
<organism evidence="2 3">
    <name type="scientific">Plakobranchus ocellatus</name>
    <dbReference type="NCBI Taxonomy" id="259542"/>
    <lineage>
        <taxon>Eukaryota</taxon>
        <taxon>Metazoa</taxon>
        <taxon>Spiralia</taxon>
        <taxon>Lophotrochozoa</taxon>
        <taxon>Mollusca</taxon>
        <taxon>Gastropoda</taxon>
        <taxon>Heterobranchia</taxon>
        <taxon>Euthyneura</taxon>
        <taxon>Panpulmonata</taxon>
        <taxon>Sacoglossa</taxon>
        <taxon>Placobranchoidea</taxon>
        <taxon>Plakobranchidae</taxon>
        <taxon>Plakobranchus</taxon>
    </lineage>
</organism>
<accession>A0AAV3YR28</accession>
<evidence type="ECO:0000313" key="2">
    <source>
        <dbReference type="EMBL" id="GFN84894.1"/>
    </source>
</evidence>
<reference evidence="2 3" key="1">
    <citation type="journal article" date="2021" name="Elife">
        <title>Chloroplast acquisition without the gene transfer in kleptoplastic sea slugs, Plakobranchus ocellatus.</title>
        <authorList>
            <person name="Maeda T."/>
            <person name="Takahashi S."/>
            <person name="Yoshida T."/>
            <person name="Shimamura S."/>
            <person name="Takaki Y."/>
            <person name="Nagai Y."/>
            <person name="Toyoda A."/>
            <person name="Suzuki Y."/>
            <person name="Arimoto A."/>
            <person name="Ishii H."/>
            <person name="Satoh N."/>
            <person name="Nishiyama T."/>
            <person name="Hasebe M."/>
            <person name="Maruyama T."/>
            <person name="Minagawa J."/>
            <person name="Obokata J."/>
            <person name="Shigenobu S."/>
        </authorList>
    </citation>
    <scope>NUCLEOTIDE SEQUENCE [LARGE SCALE GENOMIC DNA]</scope>
</reference>
<keyword evidence="3" id="KW-1185">Reference proteome</keyword>
<protein>
    <submittedName>
        <fullName evidence="2">Uncharacterized protein</fullName>
    </submittedName>
</protein>
<dbReference type="EMBL" id="BLXT01001350">
    <property type="protein sequence ID" value="GFN84894.1"/>
    <property type="molecule type" value="Genomic_DNA"/>
</dbReference>
<proteinExistence type="predicted"/>
<evidence type="ECO:0000313" key="3">
    <source>
        <dbReference type="Proteomes" id="UP000735302"/>
    </source>
</evidence>
<feature type="region of interest" description="Disordered" evidence="1">
    <location>
        <begin position="1"/>
        <end position="23"/>
    </location>
</feature>
<name>A0AAV3YR28_9GAST</name>